<gene>
    <name evidence="2" type="ORF">AACH06_00770</name>
</gene>
<comment type="caution">
    <text evidence="2">The sequence shown here is derived from an EMBL/GenBank/DDBJ whole genome shotgun (WGS) entry which is preliminary data.</text>
</comment>
<sequence>MRVSAGTYVDTTPAPASGPASPNEAAPQGSERPTKSTRSSGSSPRASAAPTRGAATLRPRKPPPKPASGNGPAADDSNDTPPPTADTPDAARASTGLLGAASDLRSDSSADSSEQDHGQAGQDRGGRRRHKGFAFSEVHRAMDEAAGAAARGSAGRRGAFTATAHGGPARAPASLADAARLTQALVQSVRGASAQALQAGGASQTMLGLVCDHLRRHASPSSKATLATVKQLLVQQAPTVMAGPSAPVPSAGEASRNALLPVMLLHALRPRLASLADSAAGRLDILQRMGHLGDEKVTVATPPATHKRPA</sequence>
<dbReference type="Proteomes" id="UP001371218">
    <property type="component" value="Unassembled WGS sequence"/>
</dbReference>
<feature type="region of interest" description="Disordered" evidence="1">
    <location>
        <begin position="1"/>
        <end position="129"/>
    </location>
</feature>
<feature type="compositionally biased region" description="Low complexity" evidence="1">
    <location>
        <begin position="36"/>
        <end position="56"/>
    </location>
</feature>
<evidence type="ECO:0000256" key="1">
    <source>
        <dbReference type="SAM" id="MobiDB-lite"/>
    </source>
</evidence>
<name>A0ABU9BHB8_9BURK</name>
<feature type="compositionally biased region" description="Low complexity" evidence="1">
    <location>
        <begin position="13"/>
        <end position="27"/>
    </location>
</feature>
<protein>
    <submittedName>
        <fullName evidence="2">Uncharacterized protein</fullName>
    </submittedName>
</protein>
<reference evidence="2 3" key="1">
    <citation type="submission" date="2024-04" db="EMBL/GenBank/DDBJ databases">
        <title>Novel species of the genus Ideonella isolated from streams.</title>
        <authorList>
            <person name="Lu H."/>
        </authorList>
    </citation>
    <scope>NUCLEOTIDE SEQUENCE [LARGE SCALE GENOMIC DNA]</scope>
    <source>
        <strain evidence="2 3">DXS29W</strain>
    </source>
</reference>
<feature type="compositionally biased region" description="Low complexity" evidence="1">
    <location>
        <begin position="86"/>
        <end position="122"/>
    </location>
</feature>
<dbReference type="EMBL" id="JBBUTG010000001">
    <property type="protein sequence ID" value="MEK8029336.1"/>
    <property type="molecule type" value="Genomic_DNA"/>
</dbReference>
<evidence type="ECO:0000313" key="3">
    <source>
        <dbReference type="Proteomes" id="UP001371218"/>
    </source>
</evidence>
<organism evidence="2 3">
    <name type="scientific">Ideonella lacteola</name>
    <dbReference type="NCBI Taxonomy" id="2984193"/>
    <lineage>
        <taxon>Bacteria</taxon>
        <taxon>Pseudomonadati</taxon>
        <taxon>Pseudomonadota</taxon>
        <taxon>Betaproteobacteria</taxon>
        <taxon>Burkholderiales</taxon>
        <taxon>Sphaerotilaceae</taxon>
        <taxon>Ideonella</taxon>
    </lineage>
</organism>
<proteinExistence type="predicted"/>
<keyword evidence="3" id="KW-1185">Reference proteome</keyword>
<dbReference type="RefSeq" id="WP_341423677.1">
    <property type="nucleotide sequence ID" value="NZ_JBBUTG010000001.1"/>
</dbReference>
<accession>A0ABU9BHB8</accession>
<evidence type="ECO:0000313" key="2">
    <source>
        <dbReference type="EMBL" id="MEK8029336.1"/>
    </source>
</evidence>